<feature type="compositionally biased region" description="Basic and acidic residues" evidence="6">
    <location>
        <begin position="309"/>
        <end position="320"/>
    </location>
</feature>
<dbReference type="GO" id="GO:0003755">
    <property type="term" value="F:peptidyl-prolyl cis-trans isomerase activity"/>
    <property type="evidence" value="ECO:0007669"/>
    <property type="project" value="UniProtKB-KW"/>
</dbReference>
<reference evidence="8" key="2">
    <citation type="submission" date="2020-07" db="EMBL/GenBank/DDBJ databases">
        <authorList>
            <person name="Vera ALvarez R."/>
            <person name="Arias-Moreno D.M."/>
            <person name="Jimenez-Jacinto V."/>
            <person name="Jimenez-Bremont J.F."/>
            <person name="Swaminathan K."/>
            <person name="Moose S.P."/>
            <person name="Guerrero-Gonzalez M.L."/>
            <person name="Marino-Ramirez L."/>
            <person name="Landsman D."/>
            <person name="Rodriguez-Kessler M."/>
            <person name="Delgado-Sanchez P."/>
        </authorList>
    </citation>
    <scope>NUCLEOTIDE SEQUENCE</scope>
    <source>
        <tissue evidence="8">Cladode</tissue>
    </source>
</reference>
<evidence type="ECO:0000256" key="5">
    <source>
        <dbReference type="PROSITE-ProRule" id="PRU00277"/>
    </source>
</evidence>
<dbReference type="InterPro" id="IPR041232">
    <property type="entry name" value="NPL"/>
</dbReference>
<evidence type="ECO:0000256" key="2">
    <source>
        <dbReference type="ARBA" id="ARBA00013194"/>
    </source>
</evidence>
<feature type="compositionally biased region" description="Basic and acidic residues" evidence="6">
    <location>
        <begin position="189"/>
        <end position="200"/>
    </location>
</feature>
<accession>A0A7C9A8P3</accession>
<dbReference type="EC" id="5.2.1.8" evidence="2 5"/>
<reference evidence="8" key="1">
    <citation type="journal article" date="2013" name="J. Plant Res.">
        <title>Effect of fungi and light on seed germination of three Opuntia species from semiarid lands of central Mexico.</title>
        <authorList>
            <person name="Delgado-Sanchez P."/>
            <person name="Jimenez-Bremont J.F."/>
            <person name="Guerrero-Gonzalez Mde L."/>
            <person name="Flores J."/>
        </authorList>
    </citation>
    <scope>NUCLEOTIDE SEQUENCE</scope>
    <source>
        <tissue evidence="8">Cladode</tissue>
    </source>
</reference>
<dbReference type="InterPro" id="IPR046357">
    <property type="entry name" value="PPIase_dom_sf"/>
</dbReference>
<feature type="region of interest" description="Disordered" evidence="6">
    <location>
        <begin position="106"/>
        <end position="340"/>
    </location>
</feature>
<dbReference type="Pfam" id="PF17800">
    <property type="entry name" value="NPL"/>
    <property type="match status" value="1"/>
</dbReference>
<evidence type="ECO:0000259" key="7">
    <source>
        <dbReference type="PROSITE" id="PS50059"/>
    </source>
</evidence>
<keyword evidence="4 5" id="KW-0413">Isomerase</keyword>
<evidence type="ECO:0000313" key="8">
    <source>
        <dbReference type="EMBL" id="MBA4660651.1"/>
    </source>
</evidence>
<feature type="compositionally biased region" description="Acidic residues" evidence="6">
    <location>
        <begin position="126"/>
        <end position="140"/>
    </location>
</feature>
<dbReference type="Gene3D" id="3.10.50.40">
    <property type="match status" value="1"/>
</dbReference>
<proteinExistence type="predicted"/>
<dbReference type="PROSITE" id="PS50059">
    <property type="entry name" value="FKBP_PPIASE"/>
    <property type="match status" value="1"/>
</dbReference>
<evidence type="ECO:0000256" key="4">
    <source>
        <dbReference type="ARBA" id="ARBA00023235"/>
    </source>
</evidence>
<dbReference type="InterPro" id="IPR001179">
    <property type="entry name" value="PPIase_FKBP_dom"/>
</dbReference>
<evidence type="ECO:0000256" key="3">
    <source>
        <dbReference type="ARBA" id="ARBA00023110"/>
    </source>
</evidence>
<dbReference type="PANTHER" id="PTHR43811">
    <property type="entry name" value="FKBP-TYPE PEPTIDYL-PROLYL CIS-TRANS ISOMERASE FKPA"/>
    <property type="match status" value="1"/>
</dbReference>
<dbReference type="EMBL" id="GISG01208478">
    <property type="protein sequence ID" value="MBA4660651.1"/>
    <property type="molecule type" value="Transcribed_RNA"/>
</dbReference>
<keyword evidence="3 5" id="KW-0697">Rotamase</keyword>
<dbReference type="PANTHER" id="PTHR43811:SF48">
    <property type="entry name" value="PEPTIDYL-PROLYL CIS-TRANS ISOMERASE FKBP43"/>
    <property type="match status" value="1"/>
</dbReference>
<evidence type="ECO:0000256" key="1">
    <source>
        <dbReference type="ARBA" id="ARBA00000971"/>
    </source>
</evidence>
<protein>
    <recommendedName>
        <fullName evidence="2 5">peptidylprolyl isomerase</fullName>
        <ecNumber evidence="2 5">5.2.1.8</ecNumber>
    </recommendedName>
</protein>
<feature type="compositionally biased region" description="Acidic residues" evidence="6">
    <location>
        <begin position="106"/>
        <end position="117"/>
    </location>
</feature>
<evidence type="ECO:0000256" key="6">
    <source>
        <dbReference type="SAM" id="MobiDB-lite"/>
    </source>
</evidence>
<dbReference type="SUPFAM" id="SSF54534">
    <property type="entry name" value="FKBP-like"/>
    <property type="match status" value="1"/>
</dbReference>
<name>A0A7C9A8P3_OPUST</name>
<dbReference type="AlphaFoldDB" id="A0A7C9A8P3"/>
<comment type="catalytic activity">
    <reaction evidence="1 5">
        <text>[protein]-peptidylproline (omega=180) = [protein]-peptidylproline (omega=0)</text>
        <dbReference type="Rhea" id="RHEA:16237"/>
        <dbReference type="Rhea" id="RHEA-COMP:10747"/>
        <dbReference type="Rhea" id="RHEA-COMP:10748"/>
        <dbReference type="ChEBI" id="CHEBI:83833"/>
        <dbReference type="ChEBI" id="CHEBI:83834"/>
        <dbReference type="EC" id="5.2.1.8"/>
    </reaction>
</comment>
<feature type="compositionally biased region" description="Basic residues" evidence="6">
    <location>
        <begin position="156"/>
        <end position="178"/>
    </location>
</feature>
<feature type="compositionally biased region" description="Basic and acidic residues" evidence="6">
    <location>
        <begin position="328"/>
        <end position="340"/>
    </location>
</feature>
<sequence length="456" mass="50272">MAFWGVEVKPGKPFTHSPDKAGGRLRISQATLGTGSSNNKSLVQCNVGKKSPVLLCSLLPGVLESCHLELEFDEVEEVIFSVIGARSVHLSGYYLGNVRQLGGIDESESYGEDIGDTDTERSDDRNFEDEYEDSFIDDGGLEVASPSPSSDEVASKKKTKKKKADSPRRTCRRLKKKYELRESEDDYVPSEHDAASDEIRGQIVQSDDDDQLPIASILGNPSVAKDSNRQICTSNDSQSEETKAKGTKRKNNKENEAQATDNTDEDQSEEEAFKKKKRKSTKENEAAPVSTADENRCEEKKAKKKRKGSKENEAFIRTESPRVLGDSETDHSMKRRETETDHITRTLSGGLVIEELDIGKPDGKVATSGTKVTIHYTGKLKEGGRVFDSTVGKDPLKFRLGKGHALDGLDIGIEGMQVGGKRRLIIPPPLGFGNEGSERVPPKSWLIMEVELLKVR</sequence>
<organism evidence="8">
    <name type="scientific">Opuntia streptacantha</name>
    <name type="common">Prickly pear cactus</name>
    <name type="synonym">Opuntia cardona</name>
    <dbReference type="NCBI Taxonomy" id="393608"/>
    <lineage>
        <taxon>Eukaryota</taxon>
        <taxon>Viridiplantae</taxon>
        <taxon>Streptophyta</taxon>
        <taxon>Embryophyta</taxon>
        <taxon>Tracheophyta</taxon>
        <taxon>Spermatophyta</taxon>
        <taxon>Magnoliopsida</taxon>
        <taxon>eudicotyledons</taxon>
        <taxon>Gunneridae</taxon>
        <taxon>Pentapetalae</taxon>
        <taxon>Caryophyllales</taxon>
        <taxon>Cactineae</taxon>
        <taxon>Cactaceae</taxon>
        <taxon>Opuntioideae</taxon>
        <taxon>Opuntia</taxon>
    </lineage>
</organism>
<dbReference type="Pfam" id="PF00254">
    <property type="entry name" value="FKBP_C"/>
    <property type="match status" value="1"/>
</dbReference>
<dbReference type="Gene3D" id="2.60.120.340">
    <property type="entry name" value="Nucleoplasmin core domain"/>
    <property type="match status" value="1"/>
</dbReference>
<feature type="domain" description="PPIase FKBP-type" evidence="7">
    <location>
        <begin position="369"/>
        <end position="456"/>
    </location>
</feature>